<dbReference type="PROSITE" id="PS51031">
    <property type="entry name" value="BESS"/>
    <property type="match status" value="1"/>
</dbReference>
<sequence length="2262" mass="260423">MSDDIDKPLSETTESRNVVDEDPKVSASGYNEQQATDVEDTAEKIDKIVRKIPNERKELQVASDEDDEERVIVDRTALEAILDVSSRLKGIQRKSRISMSTLALGHESYKDKQAKAKEIRSNRLGGLKTQHRFLLENAAVILNKSPEYVLEGVCDADIHIELLDSAVAEGGRNCIMVCDATMPPLKMESGRFVPNQKSWMERVYISDTSSIPIQGRCVGMYRIKNKAIDVKNVADKWRLLDNQVTDYYNEASDNVKYLYAFEKYCEPLYRCDPVTMHQHIPGLLYTVRMIFATSRYYNTTKQISTLLVKVTNQILNMCMDYLTNKGKKTIWKQDKQNFIKKAKIIDLFKTYITYYVLNKSTLEGIEEFAASFNKFFKTISTKTYDALDHRRPDFDKDYKTYKDAVANQELLLENFMINSVNKCPTTEIALNLLKRFEKLKLDCLYLEDQYYDLIGNFTAEIENIRDRYNEERENPELPRNMPPVAGRIMWIRFYNKNIKLPMEEFKKHHEVITHTVRLGLIAPLLIRHPTTNSYVVNFNVFIPECIREVEYMWQLGLSVPDAAQIVAYCKERIFSNYERIKCLVERNDKIRRSMPKLYLPLLRAQIVKMEKAFQPGFSTITWTSLEIPAYCDKIEEVLDEVDLFVKEVVDMKEARIDSILRSIAKTILVYLPENAVDPNIFYEDNLVRRDELAQDLQQKSWNAELAVIELINKFLESVPSKPIQDLKDNWLDAERALKLVTSATRVFPENAAFLEIENPDRFDVTHTINECNELFAYFATKCLEALIKSTRQSLDELRRRASVSSFLTMTTDVEEQKKLNPLMLTMMYLQIPIILIKPTLEEIQSAFSQVVLNCIMDIHRNVFMWGQQEQINKERLRGGSLVMARSVSDKLKLALHVESVEWKRILGKLLSQSYRERVKKLMQFINDRMKTMSKKIKDLDDVRVAIMCLELIRDEFIGMDLELDLIEESYATFHQFNIDIPKEDADLVYGLRYAFQNMLTTSQQVQQKIVDMQGPLQEELTEGVSSFLEDVLKFDADYDAFGPMTPGLSARDASDRVIMFQSRFDELWRRFEMYSSGEKLFGMEVKDYPILHQKKREFNLLNKLYSLYLAVMNSIDGYFETPWVDIDIEQIVAQLNEFDVRCRKLPRGMRDWPAYIDLKNKIDDFNQTCPLLELMADKSMKERHWRRLEQLMNCVLDVESDTFTLANVMEAPLLKYKEDVEDICISAVKEKDIEAKLKQVVSDWAVVNLTFANFKNRGELLIKPQETLDIITLLEDTLMVLNSLASNRYNPPFKKDIMLWINKLVSTSDILEKWLQVQNLWMYLEAVFVGGDIAKQLPAEAKRFATIDKSYVKIMYRARDIANCVETCTSDDSLKQMLPHLHDQLEACQKSLSGYLETKRAIFPRFFFVSDPVLLEILGQASDPHSIQPHLPSIFDAIFTVDFDDKDRIVTMNSDNGESINLERPVVCVGGVEIWLNTLLDTMKDTVRNIIANICQTISGDPEFEFLVGFWNFPGQASLLGMQILWTSDAEYALKKAKVDRYIMRLTNQKFLDLLNGLIDQTVKDLVPLDRTRIETMITIHVHQRDIFDDLVKMRIKNPGDFEWQKQARFYYIEENDDCIVSITDVDFIYQNEYLGITERLVITPLTDRCYITLAQAIGMSMGGAPAGPAGTGKTETTKDMGRALGKLVIVFNCSDQMDFRGLGRIFKGLAQSGTWGCFDEFNRIELPVLSVAAQQIHICLTARREKKEFFVFSDGDVVSLNPEFAFIITMNPGYAGRQELPENLKIQFRSVAMMVPDRQIIIRVKLASCGFKENILLARKFFTLYKLCEEQLSKQVHYDFGLRNILSVLRTMGSQKRANPESTEENIMMRVLKEMNVSKLVDEDEPLFISLIEDLFPGMKLTQTAQREMQRAINIVTERSGLVNHPEWNLKIIQLYETSLVRHGLMTMGPTGSGKTTCIHTLMAALTELGKPHKEMRMNPKAITAPQMFGRLDVATNDWTDDGPVDAVWIENLNSVLDDNKTLTLANGDRITMAQNSKLVFEPDNVDNASPATVSRMGMVFLSSSVLKWQPILEPQTVPQPGLSPLSQPTPAPLLQPGPSSLSQLGASNSSQAVFSTSQQHTRPHTKPIRVPIMQPHRFTSNQPGRLMKRRNIDVDQEYLEIEKRKLQLYESRSAAESADDPDRNFLLSLLPYLKEVPGNRKIFVQRKLLDVFMEEENTQLQYYPVSRYSEELIRPDSGDLSSNMSFPPCVVNIEEPLPLK</sequence>
<evidence type="ECO:0000313" key="18">
    <source>
        <dbReference type="Proteomes" id="UP000691718"/>
    </source>
</evidence>
<evidence type="ECO:0000256" key="3">
    <source>
        <dbReference type="ARBA" id="ARBA00022490"/>
    </source>
</evidence>
<dbReference type="InterPro" id="IPR013594">
    <property type="entry name" value="Dynein_heavy_tail"/>
</dbReference>
<name>A0A8S3WRX0_PARAO</name>
<keyword evidence="11" id="KW-0505">Motor protein</keyword>
<dbReference type="InterPro" id="IPR026983">
    <property type="entry name" value="DHC"/>
</dbReference>
<dbReference type="GO" id="GO:0005524">
    <property type="term" value="F:ATP binding"/>
    <property type="evidence" value="ECO:0007669"/>
    <property type="project" value="UniProtKB-KW"/>
</dbReference>
<dbReference type="GO" id="GO:0003677">
    <property type="term" value="F:DNA binding"/>
    <property type="evidence" value="ECO:0007669"/>
    <property type="project" value="InterPro"/>
</dbReference>
<evidence type="ECO:0000256" key="1">
    <source>
        <dbReference type="ARBA" id="ARBA00004430"/>
    </source>
</evidence>
<dbReference type="OrthoDB" id="286107at2759"/>
<evidence type="ECO:0000259" key="16">
    <source>
        <dbReference type="PROSITE" id="PS51031"/>
    </source>
</evidence>
<feature type="domain" description="BESS" evidence="16">
    <location>
        <begin position="2181"/>
        <end position="2220"/>
    </location>
</feature>
<feature type="region of interest" description="Disordered" evidence="15">
    <location>
        <begin position="2080"/>
        <end position="2110"/>
    </location>
</feature>
<dbReference type="InterPro" id="IPR035699">
    <property type="entry name" value="AAA_6"/>
</dbReference>
<evidence type="ECO:0000256" key="11">
    <source>
        <dbReference type="ARBA" id="ARBA00023175"/>
    </source>
</evidence>
<dbReference type="Pfam" id="PF08385">
    <property type="entry name" value="DHC_N1"/>
    <property type="match status" value="2"/>
</dbReference>
<evidence type="ECO:0000256" key="2">
    <source>
        <dbReference type="ARBA" id="ARBA00008887"/>
    </source>
</evidence>
<dbReference type="FunFam" id="1.10.8.710:FF:000003">
    <property type="entry name" value="Dynein axonemal heavy chain 5"/>
    <property type="match status" value="1"/>
</dbReference>
<dbReference type="Pfam" id="PF12774">
    <property type="entry name" value="AAA_6"/>
    <property type="match status" value="1"/>
</dbReference>
<feature type="region of interest" description="Disordered" evidence="15">
    <location>
        <begin position="1"/>
        <end position="39"/>
    </location>
</feature>
<dbReference type="GO" id="GO:0007018">
    <property type="term" value="P:microtubule-based movement"/>
    <property type="evidence" value="ECO:0007669"/>
    <property type="project" value="InterPro"/>
</dbReference>
<evidence type="ECO:0000256" key="12">
    <source>
        <dbReference type="ARBA" id="ARBA00023212"/>
    </source>
</evidence>
<feature type="compositionally biased region" description="Low complexity" evidence="15">
    <location>
        <begin position="2098"/>
        <end position="2110"/>
    </location>
</feature>
<keyword evidence="7" id="KW-0067">ATP-binding</keyword>
<comment type="subcellular location">
    <subcellularLocation>
        <location evidence="1">Cytoplasm</location>
        <location evidence="1">Cytoskeleton</location>
        <location evidence="1">Cilium axoneme</location>
    </subcellularLocation>
    <subcellularLocation>
        <location evidence="14">Nucleus</location>
    </subcellularLocation>
</comment>
<keyword evidence="9" id="KW-0175">Coiled coil</keyword>
<protein>
    <submittedName>
        <fullName evidence="17">(apollo) hypothetical protein</fullName>
    </submittedName>
</protein>
<dbReference type="GO" id="GO:0051959">
    <property type="term" value="F:dynein light intermediate chain binding"/>
    <property type="evidence" value="ECO:0007669"/>
    <property type="project" value="InterPro"/>
</dbReference>
<dbReference type="GO" id="GO:0045505">
    <property type="term" value="F:dynein intermediate chain binding"/>
    <property type="evidence" value="ECO:0007669"/>
    <property type="project" value="InterPro"/>
</dbReference>
<evidence type="ECO:0000256" key="6">
    <source>
        <dbReference type="ARBA" id="ARBA00022741"/>
    </source>
</evidence>
<dbReference type="PANTHER" id="PTHR46532:SF4">
    <property type="entry name" value="AAA+ ATPASE DOMAIN-CONTAINING PROTEIN"/>
    <property type="match status" value="1"/>
</dbReference>
<comment type="caution">
    <text evidence="17">The sequence shown here is derived from an EMBL/GenBank/DDBJ whole genome shotgun (WGS) entry which is preliminary data.</text>
</comment>
<comment type="similarity">
    <text evidence="2">Belongs to the dynein heavy chain family.</text>
</comment>
<keyword evidence="4" id="KW-0493">Microtubule</keyword>
<keyword evidence="10" id="KW-0969">Cilium</keyword>
<gene>
    <name evidence="17" type="ORF">PAPOLLO_LOCUS9662</name>
</gene>
<evidence type="ECO:0000256" key="8">
    <source>
        <dbReference type="ARBA" id="ARBA00023017"/>
    </source>
</evidence>
<dbReference type="PANTHER" id="PTHR46532">
    <property type="entry name" value="MALE FERTILITY FACTOR KL5"/>
    <property type="match status" value="1"/>
</dbReference>
<evidence type="ECO:0000256" key="14">
    <source>
        <dbReference type="PROSITE-ProRule" id="PRU00371"/>
    </source>
</evidence>
<accession>A0A8S3WRX0</accession>
<dbReference type="FunFam" id="1.10.287.2620:FF:000003">
    <property type="entry name" value="Dynein, axonemal, heavy chain 5"/>
    <property type="match status" value="1"/>
</dbReference>
<keyword evidence="6" id="KW-0547">Nucleotide-binding</keyword>
<keyword evidence="18" id="KW-1185">Reference proteome</keyword>
<keyword evidence="8" id="KW-0243">Dynein</keyword>
<evidence type="ECO:0000256" key="4">
    <source>
        <dbReference type="ARBA" id="ARBA00022701"/>
    </source>
</evidence>
<dbReference type="Pfam" id="PF02944">
    <property type="entry name" value="BESS"/>
    <property type="match status" value="1"/>
</dbReference>
<dbReference type="GO" id="GO:0005858">
    <property type="term" value="C:axonemal dynein complex"/>
    <property type="evidence" value="ECO:0007669"/>
    <property type="project" value="TreeGrafter"/>
</dbReference>
<evidence type="ECO:0000256" key="15">
    <source>
        <dbReference type="SAM" id="MobiDB-lite"/>
    </source>
</evidence>
<keyword evidence="12" id="KW-0206">Cytoskeleton</keyword>
<dbReference type="InterPro" id="IPR004210">
    <property type="entry name" value="BESS_motif"/>
</dbReference>
<dbReference type="FunFam" id="1.20.58.1120:FF:000004">
    <property type="entry name" value="Dynein axonemal heavy chain 5"/>
    <property type="match status" value="1"/>
</dbReference>
<reference evidence="17" key="1">
    <citation type="submission" date="2021-04" db="EMBL/GenBank/DDBJ databases">
        <authorList>
            <person name="Tunstrom K."/>
        </authorList>
    </citation>
    <scope>NUCLEOTIDE SEQUENCE</scope>
</reference>
<feature type="compositionally biased region" description="Basic and acidic residues" evidence="15">
    <location>
        <begin position="1"/>
        <end position="24"/>
    </location>
</feature>
<dbReference type="FunFam" id="3.40.50.300:FF:000044">
    <property type="entry name" value="Dynein heavy chain 5, axonemal"/>
    <property type="match status" value="1"/>
</dbReference>
<dbReference type="GO" id="GO:0005874">
    <property type="term" value="C:microtubule"/>
    <property type="evidence" value="ECO:0007669"/>
    <property type="project" value="UniProtKB-KW"/>
</dbReference>
<evidence type="ECO:0000256" key="9">
    <source>
        <dbReference type="ARBA" id="ARBA00023054"/>
    </source>
</evidence>
<evidence type="ECO:0000256" key="5">
    <source>
        <dbReference type="ARBA" id="ARBA00022737"/>
    </source>
</evidence>
<dbReference type="Proteomes" id="UP000691718">
    <property type="component" value="Unassembled WGS sequence"/>
</dbReference>
<evidence type="ECO:0000256" key="7">
    <source>
        <dbReference type="ARBA" id="ARBA00022840"/>
    </source>
</evidence>
<dbReference type="EMBL" id="CAJQZP010000693">
    <property type="protein sequence ID" value="CAG4978474.1"/>
    <property type="molecule type" value="Genomic_DNA"/>
</dbReference>
<evidence type="ECO:0000256" key="13">
    <source>
        <dbReference type="ARBA" id="ARBA00023273"/>
    </source>
</evidence>
<proteinExistence type="inferred from homology"/>
<dbReference type="InterPro" id="IPR003593">
    <property type="entry name" value="AAA+_ATPase"/>
</dbReference>
<evidence type="ECO:0000313" key="17">
    <source>
        <dbReference type="EMBL" id="CAG4978474.1"/>
    </source>
</evidence>
<keyword evidence="14" id="KW-0539">Nucleus</keyword>
<evidence type="ECO:0000256" key="10">
    <source>
        <dbReference type="ARBA" id="ARBA00023069"/>
    </source>
</evidence>
<organism evidence="17 18">
    <name type="scientific">Parnassius apollo</name>
    <name type="common">Apollo butterfly</name>
    <name type="synonym">Papilio apollo</name>
    <dbReference type="NCBI Taxonomy" id="110799"/>
    <lineage>
        <taxon>Eukaryota</taxon>
        <taxon>Metazoa</taxon>
        <taxon>Ecdysozoa</taxon>
        <taxon>Arthropoda</taxon>
        <taxon>Hexapoda</taxon>
        <taxon>Insecta</taxon>
        <taxon>Pterygota</taxon>
        <taxon>Neoptera</taxon>
        <taxon>Endopterygota</taxon>
        <taxon>Lepidoptera</taxon>
        <taxon>Glossata</taxon>
        <taxon>Ditrysia</taxon>
        <taxon>Papilionoidea</taxon>
        <taxon>Papilionidae</taxon>
        <taxon>Parnassiinae</taxon>
        <taxon>Parnassini</taxon>
        <taxon>Parnassius</taxon>
        <taxon>Parnassius</taxon>
    </lineage>
</organism>
<dbReference type="SMART" id="SM00382">
    <property type="entry name" value="AAA"/>
    <property type="match status" value="2"/>
</dbReference>
<dbReference type="Pfam" id="PF08393">
    <property type="entry name" value="DHC_N2"/>
    <property type="match status" value="1"/>
</dbReference>
<keyword evidence="5" id="KW-0677">Repeat</keyword>
<keyword evidence="3" id="KW-0963">Cytoplasm</keyword>
<dbReference type="GO" id="GO:0005634">
    <property type="term" value="C:nucleus"/>
    <property type="evidence" value="ECO:0007669"/>
    <property type="project" value="UniProtKB-SubCell"/>
</dbReference>
<dbReference type="FunFam" id="1.20.140.100:FF:000003">
    <property type="entry name" value="Dynein, axonemal, heavy chain 5"/>
    <property type="match status" value="1"/>
</dbReference>
<dbReference type="FunFam" id="3.20.180.20:FF:000001">
    <property type="entry name" value="Dynein axonemal heavy chain 5"/>
    <property type="match status" value="1"/>
</dbReference>
<dbReference type="InterPro" id="IPR013602">
    <property type="entry name" value="Dynein_heavy_linker"/>
</dbReference>
<keyword evidence="13" id="KW-0966">Cell projection</keyword>